<dbReference type="PROSITE" id="PS50076">
    <property type="entry name" value="DNAJ_2"/>
    <property type="match status" value="1"/>
</dbReference>
<comment type="caution">
    <text evidence="2">The sequence shown here is derived from an EMBL/GenBank/DDBJ whole genome shotgun (WGS) entry which is preliminary data.</text>
</comment>
<dbReference type="RefSeq" id="WP_183933984.1">
    <property type="nucleotide sequence ID" value="NZ_JACICF010000002.1"/>
</dbReference>
<dbReference type="SMART" id="SM00271">
    <property type="entry name" value="DnaJ"/>
    <property type="match status" value="1"/>
</dbReference>
<name>A0A839Z736_9SPHN</name>
<dbReference type="EMBL" id="JACICF010000002">
    <property type="protein sequence ID" value="MBB3764594.1"/>
    <property type="molecule type" value="Genomic_DNA"/>
</dbReference>
<feature type="domain" description="J" evidence="1">
    <location>
        <begin position="133"/>
        <end position="190"/>
    </location>
</feature>
<protein>
    <recommendedName>
        <fullName evidence="1">J domain-containing protein</fullName>
    </recommendedName>
</protein>
<sequence>MGRKAYDGRVENAEGQCAAPGCAEPGQYRAPVTPGDFDGPGAYRLMCLDHIREHNARYDFFAGMSAEEILAAQSPIPEHGRRARDFSFMRSGDPGPAWADFNDPLDAIAARFKGGASVEWARAASRFSGREQHALDTLGLDAQADLHTVRRRYSALVRQYHPDRNGGDRSHEARLTRVIEAWQVLRKASAFA</sequence>
<evidence type="ECO:0000259" key="1">
    <source>
        <dbReference type="PROSITE" id="PS50076"/>
    </source>
</evidence>
<dbReference type="InterPro" id="IPR036869">
    <property type="entry name" value="J_dom_sf"/>
</dbReference>
<dbReference type="Pfam" id="PF00226">
    <property type="entry name" value="DnaJ"/>
    <property type="match status" value="1"/>
</dbReference>
<dbReference type="AlphaFoldDB" id="A0A839Z736"/>
<dbReference type="Proteomes" id="UP000578569">
    <property type="component" value="Unassembled WGS sequence"/>
</dbReference>
<dbReference type="CDD" id="cd06257">
    <property type="entry name" value="DnaJ"/>
    <property type="match status" value="1"/>
</dbReference>
<organism evidence="2 3">
    <name type="scientific">Sphingomicrobium lutaoense</name>
    <dbReference type="NCBI Taxonomy" id="515949"/>
    <lineage>
        <taxon>Bacteria</taxon>
        <taxon>Pseudomonadati</taxon>
        <taxon>Pseudomonadota</taxon>
        <taxon>Alphaproteobacteria</taxon>
        <taxon>Sphingomonadales</taxon>
        <taxon>Sphingomonadaceae</taxon>
        <taxon>Sphingomicrobium</taxon>
    </lineage>
</organism>
<gene>
    <name evidence="2" type="ORF">FHS50_001656</name>
</gene>
<accession>A0A839Z736</accession>
<dbReference type="PRINTS" id="PR00625">
    <property type="entry name" value="JDOMAIN"/>
</dbReference>
<evidence type="ECO:0000313" key="2">
    <source>
        <dbReference type="EMBL" id="MBB3764594.1"/>
    </source>
</evidence>
<dbReference type="SUPFAM" id="SSF46565">
    <property type="entry name" value="Chaperone J-domain"/>
    <property type="match status" value="1"/>
</dbReference>
<dbReference type="InterPro" id="IPR001623">
    <property type="entry name" value="DnaJ_domain"/>
</dbReference>
<proteinExistence type="predicted"/>
<keyword evidence="3" id="KW-1185">Reference proteome</keyword>
<dbReference type="Gene3D" id="1.10.287.110">
    <property type="entry name" value="DnaJ domain"/>
    <property type="match status" value="1"/>
</dbReference>
<evidence type="ECO:0000313" key="3">
    <source>
        <dbReference type="Proteomes" id="UP000578569"/>
    </source>
</evidence>
<reference evidence="2 3" key="1">
    <citation type="submission" date="2020-08" db="EMBL/GenBank/DDBJ databases">
        <title>Genomic Encyclopedia of Type Strains, Phase IV (KMG-IV): sequencing the most valuable type-strain genomes for metagenomic binning, comparative biology and taxonomic classification.</title>
        <authorList>
            <person name="Goeker M."/>
        </authorList>
    </citation>
    <scope>NUCLEOTIDE SEQUENCE [LARGE SCALE GENOMIC DNA]</scope>
    <source>
        <strain evidence="2 3">DSM 24194</strain>
    </source>
</reference>